<dbReference type="EMBL" id="BK015810">
    <property type="protein sequence ID" value="DAE26171.1"/>
    <property type="molecule type" value="Genomic_DNA"/>
</dbReference>
<proteinExistence type="predicted"/>
<sequence length="41" mass="4728">MLFFYNVLHPFQVLSFQYIHIPSFSILSLLSSTLIACLLLP</sequence>
<organism evidence="2">
    <name type="scientific">Myoviridae sp. ctxlX31</name>
    <dbReference type="NCBI Taxonomy" id="2827293"/>
    <lineage>
        <taxon>Viruses</taxon>
        <taxon>Duplodnaviria</taxon>
        <taxon>Heunggongvirae</taxon>
        <taxon>Uroviricota</taxon>
        <taxon>Caudoviricetes</taxon>
    </lineage>
</organism>
<accession>A0A8S5R4X4</accession>
<feature type="transmembrane region" description="Helical" evidence="1">
    <location>
        <begin position="20"/>
        <end position="40"/>
    </location>
</feature>
<name>A0A8S5R4X4_9CAUD</name>
<reference evidence="2" key="1">
    <citation type="journal article" date="2021" name="Proc. Natl. Acad. Sci. U.S.A.">
        <title>A Catalog of Tens of Thousands of Viruses from Human Metagenomes Reveals Hidden Associations with Chronic Diseases.</title>
        <authorList>
            <person name="Tisza M.J."/>
            <person name="Buck C.B."/>
        </authorList>
    </citation>
    <scope>NUCLEOTIDE SEQUENCE</scope>
    <source>
        <strain evidence="2">CtxlX31</strain>
    </source>
</reference>
<evidence type="ECO:0000256" key="1">
    <source>
        <dbReference type="SAM" id="Phobius"/>
    </source>
</evidence>
<protein>
    <submittedName>
        <fullName evidence="2">Uncharacterized protein</fullName>
    </submittedName>
</protein>
<keyword evidence="1" id="KW-0812">Transmembrane</keyword>
<keyword evidence="1" id="KW-0472">Membrane</keyword>
<keyword evidence="1" id="KW-1133">Transmembrane helix</keyword>
<evidence type="ECO:0000313" key="2">
    <source>
        <dbReference type="EMBL" id="DAE26171.1"/>
    </source>
</evidence>